<dbReference type="OrthoDB" id="5405464at2"/>
<organism evidence="2 3">
    <name type="scientific">Neisseria weixii</name>
    <dbReference type="NCBI Taxonomy" id="1853276"/>
    <lineage>
        <taxon>Bacteria</taxon>
        <taxon>Pseudomonadati</taxon>
        <taxon>Pseudomonadota</taxon>
        <taxon>Betaproteobacteria</taxon>
        <taxon>Neisseriales</taxon>
        <taxon>Neisseriaceae</taxon>
        <taxon>Neisseria</taxon>
    </lineage>
</organism>
<name>A0A3N4MZJ0_9NEIS</name>
<evidence type="ECO:0000256" key="1">
    <source>
        <dbReference type="SAM" id="Phobius"/>
    </source>
</evidence>
<evidence type="ECO:0000313" key="3">
    <source>
        <dbReference type="Proteomes" id="UP000272412"/>
    </source>
</evidence>
<evidence type="ECO:0008006" key="4">
    <source>
        <dbReference type="Google" id="ProtNLM"/>
    </source>
</evidence>
<dbReference type="KEGG" id="nwx:CGZ65_05030"/>
<gene>
    <name evidence="2" type="ORF">EGK74_07115</name>
</gene>
<dbReference type="RefSeq" id="WP_096295054.1">
    <property type="nucleotide sequence ID" value="NZ_CP023429.1"/>
</dbReference>
<dbReference type="AlphaFoldDB" id="A0A3N4MZJ0"/>
<feature type="transmembrane region" description="Helical" evidence="1">
    <location>
        <begin position="20"/>
        <end position="45"/>
    </location>
</feature>
<keyword evidence="1" id="KW-0812">Transmembrane</keyword>
<feature type="transmembrane region" description="Helical" evidence="1">
    <location>
        <begin position="66"/>
        <end position="98"/>
    </location>
</feature>
<accession>A0A3N4MZJ0</accession>
<protein>
    <recommendedName>
        <fullName evidence="4">DUF4870 domain-containing protein</fullName>
    </recommendedName>
</protein>
<keyword evidence="3" id="KW-1185">Reference proteome</keyword>
<evidence type="ECO:0000313" key="2">
    <source>
        <dbReference type="EMBL" id="RPD86896.1"/>
    </source>
</evidence>
<proteinExistence type="predicted"/>
<dbReference type="EMBL" id="RPFL01000017">
    <property type="protein sequence ID" value="RPD86896.1"/>
    <property type="molecule type" value="Genomic_DNA"/>
</dbReference>
<reference evidence="2 3" key="1">
    <citation type="submission" date="2018-11" db="EMBL/GenBank/DDBJ databases">
        <title>Neisseria weixii sp. nov. isolated from the rectal contents of plateau pika (Ochotona cruzoniae).</title>
        <authorList>
            <person name="Zhang G."/>
        </authorList>
    </citation>
    <scope>NUCLEOTIDE SEQUENCE [LARGE SCALE GENOMIC DNA]</scope>
    <source>
        <strain evidence="2 3">10009</strain>
    </source>
</reference>
<sequence length="119" mass="13539">MNDIIPPQTPVNDNRRTYMMVIYGLYALTVFTAFSCIIGVILAYVKHDDMCGTIYEHHISYLIKTFWVSVIGYFIGAVTMFIGIGLVLLFIVSLWFIYRVVAGFVKLYDGKPVSPDGWL</sequence>
<comment type="caution">
    <text evidence="2">The sequence shown here is derived from an EMBL/GenBank/DDBJ whole genome shotgun (WGS) entry which is preliminary data.</text>
</comment>
<keyword evidence="1" id="KW-0472">Membrane</keyword>
<keyword evidence="1" id="KW-1133">Transmembrane helix</keyword>
<dbReference type="Proteomes" id="UP000272412">
    <property type="component" value="Unassembled WGS sequence"/>
</dbReference>